<protein>
    <submittedName>
        <fullName evidence="1">Uncharacterized protein</fullName>
    </submittedName>
</protein>
<feature type="non-terminal residue" evidence="1">
    <location>
        <position position="1"/>
    </location>
</feature>
<evidence type="ECO:0000313" key="1">
    <source>
        <dbReference type="EMBL" id="KAF2630799.1"/>
    </source>
</evidence>
<proteinExistence type="predicted"/>
<evidence type="ECO:0000313" key="2">
    <source>
        <dbReference type="Proteomes" id="UP000799754"/>
    </source>
</evidence>
<gene>
    <name evidence="1" type="ORF">BU25DRAFT_334618</name>
</gene>
<accession>A0ACB6S9R1</accession>
<name>A0ACB6S9R1_9PLEO</name>
<reference evidence="1" key="1">
    <citation type="journal article" date="2020" name="Stud. Mycol.">
        <title>101 Dothideomycetes genomes: a test case for predicting lifestyles and emergence of pathogens.</title>
        <authorList>
            <person name="Haridas S."/>
            <person name="Albert R."/>
            <person name="Binder M."/>
            <person name="Bloem J."/>
            <person name="Labutti K."/>
            <person name="Salamov A."/>
            <person name="Andreopoulos B."/>
            <person name="Baker S."/>
            <person name="Barry K."/>
            <person name="Bills G."/>
            <person name="Bluhm B."/>
            <person name="Cannon C."/>
            <person name="Castanera R."/>
            <person name="Culley D."/>
            <person name="Daum C."/>
            <person name="Ezra D."/>
            <person name="Gonzalez J."/>
            <person name="Henrissat B."/>
            <person name="Kuo A."/>
            <person name="Liang C."/>
            <person name="Lipzen A."/>
            <person name="Lutzoni F."/>
            <person name="Magnuson J."/>
            <person name="Mondo S."/>
            <person name="Nolan M."/>
            <person name="Ohm R."/>
            <person name="Pangilinan J."/>
            <person name="Park H.-J."/>
            <person name="Ramirez L."/>
            <person name="Alfaro M."/>
            <person name="Sun H."/>
            <person name="Tritt A."/>
            <person name="Yoshinaga Y."/>
            <person name="Zwiers L.-H."/>
            <person name="Turgeon B."/>
            <person name="Goodwin S."/>
            <person name="Spatafora J."/>
            <person name="Crous P."/>
            <person name="Grigoriev I."/>
        </authorList>
    </citation>
    <scope>NUCLEOTIDE SEQUENCE</scope>
    <source>
        <strain evidence="1">CBS 525.71</strain>
    </source>
</reference>
<organism evidence="1 2">
    <name type="scientific">Macroventuria anomochaeta</name>
    <dbReference type="NCBI Taxonomy" id="301207"/>
    <lineage>
        <taxon>Eukaryota</taxon>
        <taxon>Fungi</taxon>
        <taxon>Dikarya</taxon>
        <taxon>Ascomycota</taxon>
        <taxon>Pezizomycotina</taxon>
        <taxon>Dothideomycetes</taxon>
        <taxon>Pleosporomycetidae</taxon>
        <taxon>Pleosporales</taxon>
        <taxon>Pleosporineae</taxon>
        <taxon>Didymellaceae</taxon>
        <taxon>Macroventuria</taxon>
    </lineage>
</organism>
<comment type="caution">
    <text evidence="1">The sequence shown here is derived from an EMBL/GenBank/DDBJ whole genome shotgun (WGS) entry which is preliminary data.</text>
</comment>
<keyword evidence="2" id="KW-1185">Reference proteome</keyword>
<sequence>VIMYRRGDPRWNRTIQHISENIEHANETAAENIYGFTQRYVNPCFASITNCCNAAIAPCFPSSNDRRRSRARSRGRAELSFDFYDDWEEDENDGLLGWGNDNLERFLGTASNYGATQQPGRQRAMSYGQRARDPRFDAARRKSTAQAREGQDPTIIPSSSYFGFLGRLPFKLGGKGLRYKPSAADLTEHPGALRRSIEEEQPLIEDSDEDLEGSDYKPHRRARSNTHTSGHTTDSFSSRGDIFPSEDELDDAVPLDDEFTIALERRTTGQWEDSGKSNNSGSGKNTRSNSKRPSRSASSRTVSSGRRSDEERGQRKASAMIEEVDVPTLDELSLEEERLRLDEEAELERKRAQAQQLAIKRGLAPSDSSTARTRSRSRNSKASEEAQMSTVQDTVSPLLRSPASENLKTPEDIVSLPSFGEPTSGLDEHVRLEEQLPPESPRPTTAVRRRSDEEFVPARLPHFG</sequence>
<dbReference type="EMBL" id="MU006706">
    <property type="protein sequence ID" value="KAF2630799.1"/>
    <property type="molecule type" value="Genomic_DNA"/>
</dbReference>
<dbReference type="Proteomes" id="UP000799754">
    <property type="component" value="Unassembled WGS sequence"/>
</dbReference>